<dbReference type="EMBL" id="RQEV01000002">
    <property type="protein sequence ID" value="TGK21942.1"/>
    <property type="molecule type" value="Genomic_DNA"/>
</dbReference>
<dbReference type="NCBIfam" id="NF047586">
    <property type="entry name" value="LIC11270_fam"/>
    <property type="match status" value="1"/>
</dbReference>
<organism evidence="1 2">
    <name type="scientific">Leptospira fluminis</name>
    <dbReference type="NCBI Taxonomy" id="2484979"/>
    <lineage>
        <taxon>Bacteria</taxon>
        <taxon>Pseudomonadati</taxon>
        <taxon>Spirochaetota</taxon>
        <taxon>Spirochaetia</taxon>
        <taxon>Leptospirales</taxon>
        <taxon>Leptospiraceae</taxon>
        <taxon>Leptospira</taxon>
    </lineage>
</organism>
<accession>A0A4R9GT01</accession>
<reference evidence="1" key="1">
    <citation type="journal article" date="2019" name="PLoS Negl. Trop. Dis.">
        <title>Revisiting the worldwide diversity of Leptospira species in the environment.</title>
        <authorList>
            <person name="Vincent A.T."/>
            <person name="Schiettekatte O."/>
            <person name="Bourhy P."/>
            <person name="Veyrier F.J."/>
            <person name="Picardeau M."/>
        </authorList>
    </citation>
    <scope>NUCLEOTIDE SEQUENCE [LARGE SCALE GENOMIC DNA]</scope>
    <source>
        <strain evidence="1">SCS5</strain>
    </source>
</reference>
<comment type="caution">
    <text evidence="1">The sequence shown here is derived from an EMBL/GenBank/DDBJ whole genome shotgun (WGS) entry which is preliminary data.</text>
</comment>
<sequence length="433" mass="47483">MIRNVYGILLLFPLWIGCRVGAWHGHQTSDPVISTLFNQRMLLLLKATYATDNPLNFTDYNNGTGALYLDNQGATGVGDPTLNLSGIPSAANLPIYLDVGEIRISSKYKDGLGNLSQITTAAKSKSFWDFIAPNREVYCTTAYTLNSNTCQQQNGFVKMQQLFDGEGAQYPSNDPTQGVDWFYPSQYYYTGVFLRNLVTGWGVLPGVDLTTITFFDNYGINGFNIVPYNAYVPGTVNYATTPLIFPVLYSMGPDEGGPIGNGDMEFRSGYEPYILEVRMNLKENLMVHSIFAADGVTTAQTMVGISDWKYDHQGQIDIGGNLLLRSRTIYPSSASKLLIYGGSGSKVHYYGIFRDTEINLLSKLPLIASPALSGATPIKYIMPGQYQLVCLQDTTNVTDGVLDGFPDTIVRQINFSVPENGNGNSMAVSLSCP</sequence>
<gene>
    <name evidence="1" type="ORF">EHO61_01525</name>
</gene>
<dbReference type="PROSITE" id="PS51257">
    <property type="entry name" value="PROKAR_LIPOPROTEIN"/>
    <property type="match status" value="1"/>
</dbReference>
<dbReference type="AlphaFoldDB" id="A0A4R9GT01"/>
<protein>
    <recommendedName>
        <fullName evidence="3">Lipoprotein</fullName>
    </recommendedName>
</protein>
<dbReference type="RefSeq" id="WP_135811885.1">
    <property type="nucleotide sequence ID" value="NZ_RQEV01000002.1"/>
</dbReference>
<evidence type="ECO:0008006" key="3">
    <source>
        <dbReference type="Google" id="ProtNLM"/>
    </source>
</evidence>
<keyword evidence="2" id="KW-1185">Reference proteome</keyword>
<proteinExistence type="predicted"/>
<evidence type="ECO:0000313" key="1">
    <source>
        <dbReference type="EMBL" id="TGK21942.1"/>
    </source>
</evidence>
<dbReference type="Proteomes" id="UP000297855">
    <property type="component" value="Unassembled WGS sequence"/>
</dbReference>
<evidence type="ECO:0000313" key="2">
    <source>
        <dbReference type="Proteomes" id="UP000297855"/>
    </source>
</evidence>
<dbReference type="OrthoDB" id="333725at2"/>
<name>A0A4R9GT01_9LEPT</name>